<dbReference type="EMBL" id="JAMKFB020000018">
    <property type="protein sequence ID" value="KAL0168803.1"/>
    <property type="molecule type" value="Genomic_DNA"/>
</dbReference>
<dbReference type="Proteomes" id="UP001529510">
    <property type="component" value="Unassembled WGS sequence"/>
</dbReference>
<organism evidence="2 3">
    <name type="scientific">Cirrhinus mrigala</name>
    <name type="common">Mrigala</name>
    <dbReference type="NCBI Taxonomy" id="683832"/>
    <lineage>
        <taxon>Eukaryota</taxon>
        <taxon>Metazoa</taxon>
        <taxon>Chordata</taxon>
        <taxon>Craniata</taxon>
        <taxon>Vertebrata</taxon>
        <taxon>Euteleostomi</taxon>
        <taxon>Actinopterygii</taxon>
        <taxon>Neopterygii</taxon>
        <taxon>Teleostei</taxon>
        <taxon>Ostariophysi</taxon>
        <taxon>Cypriniformes</taxon>
        <taxon>Cyprinidae</taxon>
        <taxon>Labeoninae</taxon>
        <taxon>Labeonini</taxon>
        <taxon>Cirrhinus</taxon>
    </lineage>
</organism>
<feature type="signal peptide" evidence="1">
    <location>
        <begin position="1"/>
        <end position="15"/>
    </location>
</feature>
<proteinExistence type="predicted"/>
<gene>
    <name evidence="2" type="ORF">M9458_037025</name>
</gene>
<accession>A0ABD0P3X6</accession>
<evidence type="ECO:0000313" key="3">
    <source>
        <dbReference type="Proteomes" id="UP001529510"/>
    </source>
</evidence>
<feature type="chain" id="PRO_5044742899" evidence="1">
    <location>
        <begin position="16"/>
        <end position="69"/>
    </location>
</feature>
<feature type="non-terminal residue" evidence="2">
    <location>
        <position position="69"/>
    </location>
</feature>
<keyword evidence="3" id="KW-1185">Reference proteome</keyword>
<sequence>MFFLTLSLLIGHSEKLTPFGGALTNQALRLYNDSAPCPTSDRCPERLFTTMVSDMRATCPRNDLAKRAA</sequence>
<reference evidence="2 3" key="1">
    <citation type="submission" date="2024-05" db="EMBL/GenBank/DDBJ databases">
        <title>Genome sequencing and assembly of Indian major carp, Cirrhinus mrigala (Hamilton, 1822).</title>
        <authorList>
            <person name="Mohindra V."/>
            <person name="Chowdhury L.M."/>
            <person name="Lal K."/>
            <person name="Jena J.K."/>
        </authorList>
    </citation>
    <scope>NUCLEOTIDE SEQUENCE [LARGE SCALE GENOMIC DNA]</scope>
    <source>
        <strain evidence="2">CM1030</strain>
        <tissue evidence="2">Blood</tissue>
    </source>
</reference>
<comment type="caution">
    <text evidence="2">The sequence shown here is derived from an EMBL/GenBank/DDBJ whole genome shotgun (WGS) entry which is preliminary data.</text>
</comment>
<keyword evidence="1" id="KW-0732">Signal</keyword>
<protein>
    <submittedName>
        <fullName evidence="2">Uncharacterized protein</fullName>
    </submittedName>
</protein>
<name>A0ABD0P3X6_CIRMR</name>
<evidence type="ECO:0000313" key="2">
    <source>
        <dbReference type="EMBL" id="KAL0168803.1"/>
    </source>
</evidence>
<dbReference type="AlphaFoldDB" id="A0ABD0P3X6"/>
<evidence type="ECO:0000256" key="1">
    <source>
        <dbReference type="SAM" id="SignalP"/>
    </source>
</evidence>